<comment type="caution">
    <text evidence="2">The sequence shown here is derived from an EMBL/GenBank/DDBJ whole genome shotgun (WGS) entry which is preliminary data.</text>
</comment>
<dbReference type="OrthoDB" id="3504495at2"/>
<dbReference type="Gene3D" id="1.10.260.40">
    <property type="entry name" value="lambda repressor-like DNA-binding domains"/>
    <property type="match status" value="1"/>
</dbReference>
<dbReference type="GO" id="GO:0003677">
    <property type="term" value="F:DNA binding"/>
    <property type="evidence" value="ECO:0007669"/>
    <property type="project" value="InterPro"/>
</dbReference>
<gene>
    <name evidence="2" type="ORF">E1298_41765</name>
</gene>
<proteinExistence type="predicted"/>
<keyword evidence="3" id="KW-1185">Reference proteome</keyword>
<feature type="region of interest" description="Disordered" evidence="1">
    <location>
        <begin position="63"/>
        <end position="170"/>
    </location>
</feature>
<dbReference type="Proteomes" id="UP000294513">
    <property type="component" value="Unassembled WGS sequence"/>
</dbReference>
<dbReference type="InterPro" id="IPR010982">
    <property type="entry name" value="Lambda_DNA-bd_dom_sf"/>
</dbReference>
<feature type="compositionally biased region" description="Low complexity" evidence="1">
    <location>
        <begin position="63"/>
        <end position="74"/>
    </location>
</feature>
<feature type="compositionally biased region" description="Low complexity" evidence="1">
    <location>
        <begin position="116"/>
        <end position="138"/>
    </location>
</feature>
<dbReference type="CDD" id="cd00093">
    <property type="entry name" value="HTH_XRE"/>
    <property type="match status" value="1"/>
</dbReference>
<feature type="compositionally biased region" description="Basic and acidic residues" evidence="1">
    <location>
        <begin position="102"/>
        <end position="115"/>
    </location>
</feature>
<evidence type="ECO:0000313" key="2">
    <source>
        <dbReference type="EMBL" id="TDD65054.1"/>
    </source>
</evidence>
<organism evidence="2 3">
    <name type="scientific">Actinomadura rubrisoli</name>
    <dbReference type="NCBI Taxonomy" id="2530368"/>
    <lineage>
        <taxon>Bacteria</taxon>
        <taxon>Bacillati</taxon>
        <taxon>Actinomycetota</taxon>
        <taxon>Actinomycetes</taxon>
        <taxon>Streptosporangiales</taxon>
        <taxon>Thermomonosporaceae</taxon>
        <taxon>Actinomadura</taxon>
    </lineage>
</organism>
<sequence>MSRAQLAETVGYSVEWLKSVEFGRRKLDRHSVIVALADALEVHVVALLRVVPHLGSAQAMRSAACSTGSSAGSRRTARPGDRTARSPAGQARQPVRLVHHIRPSEARRRLIRPREGASSSATAARRTAAAMASGASRAPISATARGRSWQGAIGSPVESMNQGTPPTPALARMLSPIVGRLDESTCSRSGAWS</sequence>
<accession>A0A4R5A310</accession>
<dbReference type="AlphaFoldDB" id="A0A4R5A310"/>
<dbReference type="InterPro" id="IPR001387">
    <property type="entry name" value="Cro/C1-type_HTH"/>
</dbReference>
<evidence type="ECO:0000313" key="3">
    <source>
        <dbReference type="Proteomes" id="UP000294513"/>
    </source>
</evidence>
<name>A0A4R5A310_9ACTN</name>
<dbReference type="EMBL" id="SMKU01000422">
    <property type="protein sequence ID" value="TDD65054.1"/>
    <property type="molecule type" value="Genomic_DNA"/>
</dbReference>
<evidence type="ECO:0000256" key="1">
    <source>
        <dbReference type="SAM" id="MobiDB-lite"/>
    </source>
</evidence>
<reference evidence="2 3" key="1">
    <citation type="submission" date="2019-03" db="EMBL/GenBank/DDBJ databases">
        <title>Draft genome sequences of novel Actinobacteria.</title>
        <authorList>
            <person name="Sahin N."/>
            <person name="Ay H."/>
            <person name="Saygin H."/>
        </authorList>
    </citation>
    <scope>NUCLEOTIDE SEQUENCE [LARGE SCALE GENOMIC DNA]</scope>
    <source>
        <strain evidence="2 3">H3C3</strain>
    </source>
</reference>
<dbReference type="SUPFAM" id="SSF47413">
    <property type="entry name" value="lambda repressor-like DNA-binding domains"/>
    <property type="match status" value="1"/>
</dbReference>
<protein>
    <submittedName>
        <fullName evidence="2">XRE family transcriptional regulator</fullName>
    </submittedName>
</protein>